<dbReference type="Proteomes" id="UP000094578">
    <property type="component" value="Unassembled WGS sequence"/>
</dbReference>
<keyword evidence="4" id="KW-1185">Reference proteome</keyword>
<sequence>MKKIISFALSLALVLPVTFTSASTTANAAETDSTKQLQRVESTLTELNKEYVDSTIEVDTSKWTEDYVNQISAYNDNELKEYLEGFYKDASNIETKTVDIKSVDSKEKGYVTYLNREGTVWVGVPSLGQVFMHILFNVNVANDRSEFLSGRVLDSWQEGVALSTYKPQSGSFEARGTKAYIRAKGLLTYGIPKTPLSATKQISVLFIDEITNGY</sequence>
<name>A0A1E3KWU5_9BACL</name>
<evidence type="ECO:0000313" key="4">
    <source>
        <dbReference type="Proteomes" id="UP000094578"/>
    </source>
</evidence>
<evidence type="ECO:0000256" key="1">
    <source>
        <dbReference type="SAM" id="Coils"/>
    </source>
</evidence>
<feature type="chain" id="PRO_5009131154" evidence="2">
    <location>
        <begin position="29"/>
        <end position="214"/>
    </location>
</feature>
<evidence type="ECO:0000313" key="3">
    <source>
        <dbReference type="EMBL" id="ODP26018.1"/>
    </source>
</evidence>
<dbReference type="STRING" id="1886670.PTI45_04654"/>
<organism evidence="3 4">
    <name type="scientific">Paenibacillus nuruki</name>
    <dbReference type="NCBI Taxonomy" id="1886670"/>
    <lineage>
        <taxon>Bacteria</taxon>
        <taxon>Bacillati</taxon>
        <taxon>Bacillota</taxon>
        <taxon>Bacilli</taxon>
        <taxon>Bacillales</taxon>
        <taxon>Paenibacillaceae</taxon>
        <taxon>Paenibacillus</taxon>
    </lineage>
</organism>
<feature type="signal peptide" evidence="2">
    <location>
        <begin position="1"/>
        <end position="28"/>
    </location>
</feature>
<keyword evidence="2" id="KW-0732">Signal</keyword>
<dbReference type="AlphaFoldDB" id="A0A1E3KWU5"/>
<dbReference type="RefSeq" id="WP_069329951.1">
    <property type="nucleotide sequence ID" value="NZ_MDER01000102.1"/>
</dbReference>
<comment type="caution">
    <text evidence="3">The sequence shown here is derived from an EMBL/GenBank/DDBJ whole genome shotgun (WGS) entry which is preliminary data.</text>
</comment>
<proteinExistence type="predicted"/>
<accession>A0A1E3KWU5</accession>
<keyword evidence="1" id="KW-0175">Coiled coil</keyword>
<dbReference type="EMBL" id="MDER01000102">
    <property type="protein sequence ID" value="ODP26018.1"/>
    <property type="molecule type" value="Genomic_DNA"/>
</dbReference>
<reference evidence="3 4" key="1">
    <citation type="submission" date="2016-08" db="EMBL/GenBank/DDBJ databases">
        <title>Genome sequencing of Paenibacillus sp. TI45-13ar, isolated from Korean traditional nuruk.</title>
        <authorList>
            <person name="Kim S.-J."/>
        </authorList>
    </citation>
    <scope>NUCLEOTIDE SEQUENCE [LARGE SCALE GENOMIC DNA]</scope>
    <source>
        <strain evidence="3 4">TI45-13ar</strain>
    </source>
</reference>
<feature type="coiled-coil region" evidence="1">
    <location>
        <begin position="30"/>
        <end position="57"/>
    </location>
</feature>
<protein>
    <submittedName>
        <fullName evidence="3">Uncharacterized protein</fullName>
    </submittedName>
</protein>
<evidence type="ECO:0000256" key="2">
    <source>
        <dbReference type="SAM" id="SignalP"/>
    </source>
</evidence>
<gene>
    <name evidence="3" type="ORF">PTI45_04654</name>
</gene>